<dbReference type="GO" id="GO:0005886">
    <property type="term" value="C:plasma membrane"/>
    <property type="evidence" value="ECO:0007669"/>
    <property type="project" value="UniProtKB-SubCell"/>
</dbReference>
<accession>A0A6B3NLZ5</accession>
<dbReference type="InterPro" id="IPR003018">
    <property type="entry name" value="GAF"/>
</dbReference>
<evidence type="ECO:0000256" key="7">
    <source>
        <dbReference type="ARBA" id="ARBA00022679"/>
    </source>
</evidence>
<evidence type="ECO:0000256" key="5">
    <source>
        <dbReference type="ARBA" id="ARBA00022475"/>
    </source>
</evidence>
<comment type="caution">
    <text evidence="17">The sequence shown here is derived from an EMBL/GenBank/DDBJ whole genome shotgun (WGS) entry which is preliminary data.</text>
</comment>
<dbReference type="InterPro" id="IPR003594">
    <property type="entry name" value="HATPase_dom"/>
</dbReference>
<dbReference type="Pfam" id="PF00512">
    <property type="entry name" value="HisKA"/>
    <property type="match status" value="1"/>
</dbReference>
<dbReference type="SMART" id="SM00065">
    <property type="entry name" value="GAF"/>
    <property type="match status" value="1"/>
</dbReference>
<evidence type="ECO:0000256" key="11">
    <source>
        <dbReference type="ARBA" id="ARBA00023012"/>
    </source>
</evidence>
<dbReference type="SUPFAM" id="SSF55781">
    <property type="entry name" value="GAF domain-like"/>
    <property type="match status" value="1"/>
</dbReference>
<keyword evidence="11" id="KW-0902">Two-component regulatory system</keyword>
<dbReference type="CDD" id="cd16922">
    <property type="entry name" value="HATPase_EvgS-ArcB-TorS-like"/>
    <property type="match status" value="1"/>
</dbReference>
<dbReference type="AlphaFoldDB" id="A0A6B3NLZ5"/>
<keyword evidence="9" id="KW-0418">Kinase</keyword>
<feature type="modified residue" description="4-aspartylphosphate" evidence="13">
    <location>
        <position position="527"/>
    </location>
</feature>
<evidence type="ECO:0000259" key="14">
    <source>
        <dbReference type="PROSITE" id="PS50046"/>
    </source>
</evidence>
<name>A0A6B3NLZ5_9CYAN</name>
<dbReference type="Gene3D" id="1.10.287.130">
    <property type="match status" value="1"/>
</dbReference>
<dbReference type="SUPFAM" id="SSF55874">
    <property type="entry name" value="ATPase domain of HSP90 chaperone/DNA topoisomerase II/histidine kinase"/>
    <property type="match status" value="1"/>
</dbReference>
<dbReference type="SMART" id="SM00387">
    <property type="entry name" value="HATPase_c"/>
    <property type="match status" value="1"/>
</dbReference>
<dbReference type="Gene3D" id="3.30.450.40">
    <property type="match status" value="1"/>
</dbReference>
<reference evidence="17" key="1">
    <citation type="submission" date="2019-11" db="EMBL/GenBank/DDBJ databases">
        <title>Genomic insights into an expanded diversity of filamentous marine cyanobacteria reveals the extraordinary biosynthetic potential of Moorea and Okeania.</title>
        <authorList>
            <person name="Ferreira Leao T."/>
            <person name="Wang M."/>
            <person name="Moss N."/>
            <person name="Da Silva R."/>
            <person name="Sanders J."/>
            <person name="Nurk S."/>
            <person name="Gurevich A."/>
            <person name="Humphrey G."/>
            <person name="Reher R."/>
            <person name="Zhu Q."/>
            <person name="Belda-Ferre P."/>
            <person name="Glukhov E."/>
            <person name="Rex R."/>
            <person name="Dorrestein P.C."/>
            <person name="Knight R."/>
            <person name="Pevzner P."/>
            <person name="Gerwick W.H."/>
            <person name="Gerwick L."/>
        </authorList>
    </citation>
    <scope>NUCLEOTIDE SEQUENCE</scope>
    <source>
        <strain evidence="17">SIO1C4</strain>
    </source>
</reference>
<keyword evidence="12" id="KW-0472">Membrane</keyword>
<dbReference type="GO" id="GO:0000155">
    <property type="term" value="F:phosphorelay sensor kinase activity"/>
    <property type="evidence" value="ECO:0007669"/>
    <property type="project" value="InterPro"/>
</dbReference>
<dbReference type="InterPro" id="IPR011006">
    <property type="entry name" value="CheY-like_superfamily"/>
</dbReference>
<dbReference type="Pfam" id="PF02518">
    <property type="entry name" value="HATPase_c"/>
    <property type="match status" value="1"/>
</dbReference>
<feature type="domain" description="Histidine kinase" evidence="15">
    <location>
        <begin position="229"/>
        <end position="456"/>
    </location>
</feature>
<dbReference type="PROSITE" id="PS50110">
    <property type="entry name" value="RESPONSE_REGULATORY"/>
    <property type="match status" value="1"/>
</dbReference>
<feature type="domain" description="Phytochrome chromophore attachment site" evidence="14">
    <location>
        <begin position="9"/>
        <end position="177"/>
    </location>
</feature>
<dbReference type="EC" id="2.7.13.3" evidence="4"/>
<dbReference type="GO" id="GO:0009927">
    <property type="term" value="F:histidine phosphotransfer kinase activity"/>
    <property type="evidence" value="ECO:0007669"/>
    <property type="project" value="TreeGrafter"/>
</dbReference>
<evidence type="ECO:0000256" key="3">
    <source>
        <dbReference type="ARBA" id="ARBA00006402"/>
    </source>
</evidence>
<feature type="non-terminal residue" evidence="17">
    <location>
        <position position="1"/>
    </location>
</feature>
<dbReference type="SUPFAM" id="SSF52172">
    <property type="entry name" value="CheY-like"/>
    <property type="match status" value="1"/>
</dbReference>
<comment type="subcellular location">
    <subcellularLocation>
        <location evidence="2">Cell membrane</location>
    </subcellularLocation>
</comment>
<evidence type="ECO:0000259" key="16">
    <source>
        <dbReference type="PROSITE" id="PS50110"/>
    </source>
</evidence>
<dbReference type="PRINTS" id="PR00344">
    <property type="entry name" value="BCTRLSENSOR"/>
</dbReference>
<dbReference type="EMBL" id="JAAHFQ010000592">
    <property type="protein sequence ID" value="NER30581.1"/>
    <property type="molecule type" value="Genomic_DNA"/>
</dbReference>
<dbReference type="CDD" id="cd00082">
    <property type="entry name" value="HisKA"/>
    <property type="match status" value="1"/>
</dbReference>
<dbReference type="InterPro" id="IPR004358">
    <property type="entry name" value="Sig_transdc_His_kin-like_C"/>
</dbReference>
<dbReference type="InterPro" id="IPR036890">
    <property type="entry name" value="HATPase_C_sf"/>
</dbReference>
<dbReference type="PROSITE" id="PS50109">
    <property type="entry name" value="HIS_KIN"/>
    <property type="match status" value="1"/>
</dbReference>
<dbReference type="Gene3D" id="3.30.565.10">
    <property type="entry name" value="Histidine kinase-like ATPase, C-terminal domain"/>
    <property type="match status" value="1"/>
</dbReference>
<evidence type="ECO:0000256" key="1">
    <source>
        <dbReference type="ARBA" id="ARBA00000085"/>
    </source>
</evidence>
<protein>
    <recommendedName>
        <fullName evidence="4">histidine kinase</fullName>
        <ecNumber evidence="4">2.7.13.3</ecNumber>
    </recommendedName>
</protein>
<evidence type="ECO:0000313" key="17">
    <source>
        <dbReference type="EMBL" id="NER30581.1"/>
    </source>
</evidence>
<evidence type="ECO:0000256" key="6">
    <source>
        <dbReference type="ARBA" id="ARBA00022553"/>
    </source>
</evidence>
<comment type="similarity">
    <text evidence="3">In the N-terminal section; belongs to the phytochrome family.</text>
</comment>
<evidence type="ECO:0000259" key="15">
    <source>
        <dbReference type="PROSITE" id="PS50109"/>
    </source>
</evidence>
<feature type="domain" description="Response regulatory" evidence="16">
    <location>
        <begin position="478"/>
        <end position="594"/>
    </location>
</feature>
<keyword evidence="8" id="KW-0547">Nucleotide-binding</keyword>
<keyword evidence="6 13" id="KW-0597">Phosphoprotein</keyword>
<evidence type="ECO:0000256" key="9">
    <source>
        <dbReference type="ARBA" id="ARBA00022777"/>
    </source>
</evidence>
<sequence length="597" mass="66701">STQIRQSLDLAVILKTAVEQVQRFLKVDRLLIYQFDFNSTPAASRKATPVARVKSKLSHSSPNFELGSGCVTYEARASDAIPSVLNLTEKHDCFSHLSDCIEKYRQGLTFAVNDVETTYTASSCLGLMLRQLQVRSLLIAPIVVQNQLWGLLIAHQCCQPHQWQQSQKTFLKQIAENLAFAVYQAQLYSQLQQQKNTLEQRVIERTQELRDALQATQAANVAKSEFLAAMSHELRTPLTCVIGMSATLLRWSFGEGGGKEIPVAKQRRYLKTIQESGEHLLELINDILELSQVEAGKAVLNISEFSLSKLLSQTVANLKEKAYIQGVSLKMDLRIKPEGDRFCADLRRVRQILSNLLSNAIKFTPEGGKVTLRVWREQNQSVFQIEDTGIGIAEEHLPLLFEKFQQLESQYQRSYEGTGLGLALTKQLVELHGGTIEVESVVGEGSFFTVWLPDQSKLPALHSKAAVTPQTDSKPQGSIVLVEDEEEVATLICEVLTVAGYQVVWLVDGSTAIEQIELLQPQAVILDWQLPGMDGYEISHWLRNSSTTKQIKVLALTIPTLSEDDEYDLSHIVDDYLPKPIEPMDLLNTVALLTATQ</sequence>
<dbReference type="SUPFAM" id="SSF47384">
    <property type="entry name" value="Homodimeric domain of signal transducing histidine kinase"/>
    <property type="match status" value="1"/>
</dbReference>
<dbReference type="SMART" id="SM00448">
    <property type="entry name" value="REC"/>
    <property type="match status" value="1"/>
</dbReference>
<proteinExistence type="inferred from homology"/>
<evidence type="ECO:0000256" key="13">
    <source>
        <dbReference type="PROSITE-ProRule" id="PRU00169"/>
    </source>
</evidence>
<dbReference type="InterPro" id="IPR005467">
    <property type="entry name" value="His_kinase_dom"/>
</dbReference>
<dbReference type="Pfam" id="PF01590">
    <property type="entry name" value="GAF"/>
    <property type="match status" value="1"/>
</dbReference>
<dbReference type="InterPro" id="IPR001789">
    <property type="entry name" value="Sig_transdc_resp-reg_receiver"/>
</dbReference>
<dbReference type="Pfam" id="PF00072">
    <property type="entry name" value="Response_reg"/>
    <property type="match status" value="1"/>
</dbReference>
<dbReference type="SMART" id="SM00388">
    <property type="entry name" value="HisKA"/>
    <property type="match status" value="1"/>
</dbReference>
<keyword evidence="7" id="KW-0808">Transferase</keyword>
<dbReference type="InterPro" id="IPR036097">
    <property type="entry name" value="HisK_dim/P_sf"/>
</dbReference>
<evidence type="ECO:0000256" key="12">
    <source>
        <dbReference type="ARBA" id="ARBA00023136"/>
    </source>
</evidence>
<gene>
    <name evidence="17" type="ORF">F6J89_23930</name>
</gene>
<dbReference type="FunFam" id="3.30.565.10:FF:000023">
    <property type="entry name" value="PAS domain-containing sensor histidine kinase"/>
    <property type="match status" value="1"/>
</dbReference>
<evidence type="ECO:0000256" key="8">
    <source>
        <dbReference type="ARBA" id="ARBA00022741"/>
    </source>
</evidence>
<dbReference type="PANTHER" id="PTHR43047">
    <property type="entry name" value="TWO-COMPONENT HISTIDINE PROTEIN KINASE"/>
    <property type="match status" value="1"/>
</dbReference>
<dbReference type="PROSITE" id="PS50046">
    <property type="entry name" value="PHYTOCHROME_2"/>
    <property type="match status" value="1"/>
</dbReference>
<dbReference type="Gene3D" id="3.40.50.2300">
    <property type="match status" value="1"/>
</dbReference>
<evidence type="ECO:0000256" key="10">
    <source>
        <dbReference type="ARBA" id="ARBA00022840"/>
    </source>
</evidence>
<dbReference type="GO" id="GO:0005524">
    <property type="term" value="F:ATP binding"/>
    <property type="evidence" value="ECO:0007669"/>
    <property type="project" value="UniProtKB-KW"/>
</dbReference>
<evidence type="ECO:0000256" key="2">
    <source>
        <dbReference type="ARBA" id="ARBA00004236"/>
    </source>
</evidence>
<evidence type="ECO:0000256" key="4">
    <source>
        <dbReference type="ARBA" id="ARBA00012438"/>
    </source>
</evidence>
<keyword evidence="5" id="KW-1003">Cell membrane</keyword>
<dbReference type="InterPro" id="IPR003661">
    <property type="entry name" value="HisK_dim/P_dom"/>
</dbReference>
<dbReference type="InterPro" id="IPR029016">
    <property type="entry name" value="GAF-like_dom_sf"/>
</dbReference>
<dbReference type="PANTHER" id="PTHR43047:SF63">
    <property type="entry name" value="HISTIDINE KINASE"/>
    <property type="match status" value="1"/>
</dbReference>
<dbReference type="InterPro" id="IPR016132">
    <property type="entry name" value="Phyto_chromo_attachment"/>
</dbReference>
<comment type="catalytic activity">
    <reaction evidence="1">
        <text>ATP + protein L-histidine = ADP + protein N-phospho-L-histidine.</text>
        <dbReference type="EC" id="2.7.13.3"/>
    </reaction>
</comment>
<dbReference type="CDD" id="cd17574">
    <property type="entry name" value="REC_OmpR"/>
    <property type="match status" value="1"/>
</dbReference>
<organism evidence="17">
    <name type="scientific">Symploca sp. SIO1C4</name>
    <dbReference type="NCBI Taxonomy" id="2607765"/>
    <lineage>
        <taxon>Bacteria</taxon>
        <taxon>Bacillati</taxon>
        <taxon>Cyanobacteriota</taxon>
        <taxon>Cyanophyceae</taxon>
        <taxon>Coleofasciculales</taxon>
        <taxon>Coleofasciculaceae</taxon>
        <taxon>Symploca</taxon>
    </lineage>
</organism>
<keyword evidence="10" id="KW-0067">ATP-binding</keyword>